<proteinExistence type="predicted"/>
<gene>
    <name evidence="2" type="ORF">ABH943_002201</name>
</gene>
<evidence type="ECO:0000313" key="2">
    <source>
        <dbReference type="EMBL" id="MFK4442186.1"/>
    </source>
</evidence>
<dbReference type="Gene3D" id="2.40.50.320">
    <property type="entry name" value="Copper binding periplasmic protein CusF"/>
    <property type="match status" value="1"/>
</dbReference>
<dbReference type="InterPro" id="IPR021647">
    <property type="entry name" value="CusF_Ec"/>
</dbReference>
<keyword evidence="3" id="KW-1185">Reference proteome</keyword>
<accession>A0ABW8MHJ5</accession>
<evidence type="ECO:0000256" key="1">
    <source>
        <dbReference type="SAM" id="SignalP"/>
    </source>
</evidence>
<sequence>MNKLTSIALVMGTAFGAFTVQQSAFADDMSGMKMSAGAMSPAAASSKSALSDAEIRKVDPATGMVTLKHGALENVGMPAMTMAFKAKDAAMLKQAHEGDKVKVRVENVGGTMTIVTMQKR</sequence>
<name>A0ABW8MHJ5_9BURK</name>
<feature type="signal peptide" evidence="1">
    <location>
        <begin position="1"/>
        <end position="26"/>
    </location>
</feature>
<keyword evidence="1" id="KW-0732">Signal</keyword>
<organism evidence="2 3">
    <name type="scientific">Caballeronia udeis</name>
    <dbReference type="NCBI Taxonomy" id="1232866"/>
    <lineage>
        <taxon>Bacteria</taxon>
        <taxon>Pseudomonadati</taxon>
        <taxon>Pseudomonadota</taxon>
        <taxon>Betaproteobacteria</taxon>
        <taxon>Burkholderiales</taxon>
        <taxon>Burkholderiaceae</taxon>
        <taxon>Caballeronia</taxon>
    </lineage>
</organism>
<dbReference type="Pfam" id="PF11604">
    <property type="entry name" value="CusF_Ec"/>
    <property type="match status" value="1"/>
</dbReference>
<protein>
    <submittedName>
        <fullName evidence="2">Cu(I)/Ag(I) efflux system protein CusF</fullName>
    </submittedName>
</protein>
<reference evidence="2 3" key="1">
    <citation type="submission" date="2024-10" db="EMBL/GenBank/DDBJ databases">
        <authorList>
            <person name="Deangelis K."/>
            <person name="Huntemann M."/>
            <person name="Clum A."/>
            <person name="Wang J."/>
            <person name="Palaniappan K."/>
            <person name="Ritter S."/>
            <person name="Chen I.-M."/>
            <person name="Stamatis D."/>
            <person name="Reddy T."/>
            <person name="O'Malley R."/>
            <person name="Daum C."/>
            <person name="Ng V."/>
            <person name="Ivanova N."/>
            <person name="Kyrpides N."/>
            <person name="Woyke T."/>
        </authorList>
    </citation>
    <scope>NUCLEOTIDE SEQUENCE [LARGE SCALE GENOMIC DNA]</scope>
    <source>
        <strain evidence="2 3">GAS97</strain>
    </source>
</reference>
<comment type="caution">
    <text evidence="2">The sequence shown here is derived from an EMBL/GenBank/DDBJ whole genome shotgun (WGS) entry which is preliminary data.</text>
</comment>
<evidence type="ECO:0000313" key="3">
    <source>
        <dbReference type="Proteomes" id="UP001620514"/>
    </source>
</evidence>
<reference evidence="2 3" key="2">
    <citation type="submission" date="2024-11" db="EMBL/GenBank/DDBJ databases">
        <title>Using genomics to understand microbial adaptation to soil warming.</title>
        <authorList>
            <person name="Deangelis K.M. PhD."/>
        </authorList>
    </citation>
    <scope>NUCLEOTIDE SEQUENCE [LARGE SCALE GENOMIC DNA]</scope>
    <source>
        <strain evidence="2 3">GAS97</strain>
    </source>
</reference>
<dbReference type="InterPro" id="IPR042230">
    <property type="entry name" value="CusF_sf"/>
</dbReference>
<feature type="chain" id="PRO_5045852926" evidence="1">
    <location>
        <begin position="27"/>
        <end position="120"/>
    </location>
</feature>
<dbReference type="Proteomes" id="UP001620514">
    <property type="component" value="Unassembled WGS sequence"/>
</dbReference>
<dbReference type="EMBL" id="JBIYDN010000005">
    <property type="protein sequence ID" value="MFK4442186.1"/>
    <property type="molecule type" value="Genomic_DNA"/>
</dbReference>